<evidence type="ECO:0000313" key="3">
    <source>
        <dbReference type="Proteomes" id="UP001444661"/>
    </source>
</evidence>
<feature type="region of interest" description="Disordered" evidence="1">
    <location>
        <begin position="77"/>
        <end position="96"/>
    </location>
</feature>
<dbReference type="EMBL" id="JAQQWK010000011">
    <property type="protein sequence ID" value="KAK8023979.1"/>
    <property type="molecule type" value="Genomic_DNA"/>
</dbReference>
<accession>A0ABR1S1C8</accession>
<sequence length="149" mass="16789">MGWQVFLNEFACGHFEIRRSVETKSVELPNSGPAVKMNLQVLSGRCKKCPPRDCTGIIVCYSCGHPMAAGVSMWRCQQQQPGEDKDKDKNHAHQNPKYLAVPLPEPCDRDSCDKHIRLRAITPLSASRVRALEAKDYSRWEPVIPARTT</sequence>
<dbReference type="Proteomes" id="UP001444661">
    <property type="component" value="Unassembled WGS sequence"/>
</dbReference>
<evidence type="ECO:0000313" key="2">
    <source>
        <dbReference type="EMBL" id="KAK8023979.1"/>
    </source>
</evidence>
<keyword evidence="3" id="KW-1185">Reference proteome</keyword>
<reference evidence="2 3" key="1">
    <citation type="submission" date="2023-01" db="EMBL/GenBank/DDBJ databases">
        <title>Analysis of 21 Apiospora genomes using comparative genomics revels a genus with tremendous synthesis potential of carbohydrate active enzymes and secondary metabolites.</title>
        <authorList>
            <person name="Sorensen T."/>
        </authorList>
    </citation>
    <scope>NUCLEOTIDE SEQUENCE [LARGE SCALE GENOMIC DNA]</scope>
    <source>
        <strain evidence="2 3">CBS 33761</strain>
    </source>
</reference>
<organism evidence="2 3">
    <name type="scientific">Apiospora rasikravindrae</name>
    <dbReference type="NCBI Taxonomy" id="990691"/>
    <lineage>
        <taxon>Eukaryota</taxon>
        <taxon>Fungi</taxon>
        <taxon>Dikarya</taxon>
        <taxon>Ascomycota</taxon>
        <taxon>Pezizomycotina</taxon>
        <taxon>Sordariomycetes</taxon>
        <taxon>Xylariomycetidae</taxon>
        <taxon>Amphisphaeriales</taxon>
        <taxon>Apiosporaceae</taxon>
        <taxon>Apiospora</taxon>
    </lineage>
</organism>
<proteinExistence type="predicted"/>
<comment type="caution">
    <text evidence="2">The sequence shown here is derived from an EMBL/GenBank/DDBJ whole genome shotgun (WGS) entry which is preliminary data.</text>
</comment>
<feature type="compositionally biased region" description="Basic and acidic residues" evidence="1">
    <location>
        <begin position="82"/>
        <end position="91"/>
    </location>
</feature>
<name>A0ABR1S1C8_9PEZI</name>
<gene>
    <name evidence="2" type="ORF">PG993_012045</name>
</gene>
<evidence type="ECO:0000256" key="1">
    <source>
        <dbReference type="SAM" id="MobiDB-lite"/>
    </source>
</evidence>
<protein>
    <submittedName>
        <fullName evidence="2">Uncharacterized protein</fullName>
    </submittedName>
</protein>